<sequence>MRPPNIQSSPIRFISIHHHASVFGDRPRRVKTALERITSRFALHYIFLQAILISNRNQNKVQNFSFSTKFPVLAEYCRCIFLHLEHFTAFPNCYINMSF</sequence>
<name>A0A8S5S446_9CAUD</name>
<accession>A0A8S5S446</accession>
<protein>
    <submittedName>
        <fullName evidence="1">Uncharacterized protein</fullName>
    </submittedName>
</protein>
<evidence type="ECO:0000313" key="1">
    <source>
        <dbReference type="EMBL" id="DAF45587.1"/>
    </source>
</evidence>
<dbReference type="EMBL" id="BK032514">
    <property type="protein sequence ID" value="DAF45587.1"/>
    <property type="molecule type" value="Genomic_DNA"/>
</dbReference>
<proteinExistence type="predicted"/>
<organism evidence="1">
    <name type="scientific">Siphoviridae sp. ctBLh2</name>
    <dbReference type="NCBI Taxonomy" id="2827803"/>
    <lineage>
        <taxon>Viruses</taxon>
        <taxon>Duplodnaviria</taxon>
        <taxon>Heunggongvirae</taxon>
        <taxon>Uroviricota</taxon>
        <taxon>Caudoviricetes</taxon>
    </lineage>
</organism>
<reference evidence="1" key="1">
    <citation type="journal article" date="2021" name="Proc. Natl. Acad. Sci. U.S.A.">
        <title>A Catalog of Tens of Thousands of Viruses from Human Metagenomes Reveals Hidden Associations with Chronic Diseases.</title>
        <authorList>
            <person name="Tisza M.J."/>
            <person name="Buck C.B."/>
        </authorList>
    </citation>
    <scope>NUCLEOTIDE SEQUENCE</scope>
    <source>
        <strain evidence="1">CtBLh2</strain>
    </source>
</reference>